<feature type="region of interest" description="Disordered" evidence="1">
    <location>
        <begin position="74"/>
        <end position="97"/>
    </location>
</feature>
<sequence length="473" mass="53532">MVTEFPLLSILLVCFLIELDCCSAFPRARRSTYSIGWPGVREEQDEYGFGNGHFVPSSHSNTKIQSNDHVYREPRPWQHPWAHSDQAQIQSQPNLDHQTQRLNQPWLPHSFQSQSEVPVPKGFQFNFQIPMVDAKGQSKENISNTRGSSSNRGESDHASYNLRPGSVQIQSSFNSPSVLNHLLGHTSGKKPHDVSKPSFGLTLSLPLSPTTTPSKPSTSSVQNRIPERGHFVENSNAKPESVHTDHKVITFSPDRTTKPAPTEHFSQDEISPEHIWVFPDQMQYPALPLQSWQPESIFSGYYSDQINPTMYHYWRDRSAQTVSASPNNAHSLAPNVLLSRPSGPNYAQYQICHLDGSPLTIAEQYGLLMPTYEWHKVPVPAQRPGPHSSTPFSHQNQPSFEHRTVSGSANYQMGQDSFYSPYPYSLDQSGQNANPRTRFDSYQTLHGPSKYEAQVEKQVAGYPFYHGQYNYFY</sequence>
<evidence type="ECO:0000256" key="1">
    <source>
        <dbReference type="SAM" id="MobiDB-lite"/>
    </source>
</evidence>
<organism evidence="3 4">
    <name type="scientific">Channa striata</name>
    <name type="common">Snakehead murrel</name>
    <name type="synonym">Ophicephalus striatus</name>
    <dbReference type="NCBI Taxonomy" id="64152"/>
    <lineage>
        <taxon>Eukaryota</taxon>
        <taxon>Metazoa</taxon>
        <taxon>Chordata</taxon>
        <taxon>Craniata</taxon>
        <taxon>Vertebrata</taxon>
        <taxon>Euteleostomi</taxon>
        <taxon>Actinopterygii</taxon>
        <taxon>Neopterygii</taxon>
        <taxon>Teleostei</taxon>
        <taxon>Neoteleostei</taxon>
        <taxon>Acanthomorphata</taxon>
        <taxon>Anabantaria</taxon>
        <taxon>Anabantiformes</taxon>
        <taxon>Channoidei</taxon>
        <taxon>Channidae</taxon>
        <taxon>Channa</taxon>
    </lineage>
</organism>
<keyword evidence="2" id="KW-0732">Signal</keyword>
<feature type="compositionally biased region" description="Low complexity" evidence="1">
    <location>
        <begin position="201"/>
        <end position="220"/>
    </location>
</feature>
<feature type="signal peptide" evidence="2">
    <location>
        <begin position="1"/>
        <end position="24"/>
    </location>
</feature>
<dbReference type="EMBL" id="JAUPFM010000009">
    <property type="protein sequence ID" value="KAK2841826.1"/>
    <property type="molecule type" value="Genomic_DNA"/>
</dbReference>
<feature type="region of interest" description="Disordered" evidence="1">
    <location>
        <begin position="134"/>
        <end position="161"/>
    </location>
</feature>
<feature type="compositionally biased region" description="Polar residues" evidence="1">
    <location>
        <begin position="139"/>
        <end position="152"/>
    </location>
</feature>
<feature type="region of interest" description="Disordered" evidence="1">
    <location>
        <begin position="180"/>
        <end position="225"/>
    </location>
</feature>
<name>A0AA88MMW5_CHASR</name>
<keyword evidence="4" id="KW-1185">Reference proteome</keyword>
<dbReference type="Proteomes" id="UP001187415">
    <property type="component" value="Unassembled WGS sequence"/>
</dbReference>
<proteinExistence type="predicted"/>
<reference evidence="3" key="1">
    <citation type="submission" date="2023-07" db="EMBL/GenBank/DDBJ databases">
        <title>Chromosome-level Genome Assembly of Striped Snakehead (Channa striata).</title>
        <authorList>
            <person name="Liu H."/>
        </authorList>
    </citation>
    <scope>NUCLEOTIDE SEQUENCE</scope>
    <source>
        <strain evidence="3">Gz</strain>
        <tissue evidence="3">Muscle</tissue>
    </source>
</reference>
<dbReference type="AlphaFoldDB" id="A0AA88MMW5"/>
<feature type="region of interest" description="Disordered" evidence="1">
    <location>
        <begin position="382"/>
        <end position="402"/>
    </location>
</feature>
<feature type="compositionally biased region" description="Polar residues" evidence="1">
    <location>
        <begin position="387"/>
        <end position="402"/>
    </location>
</feature>
<evidence type="ECO:0000313" key="4">
    <source>
        <dbReference type="Proteomes" id="UP001187415"/>
    </source>
</evidence>
<feature type="chain" id="PRO_5041709556" evidence="2">
    <location>
        <begin position="25"/>
        <end position="473"/>
    </location>
</feature>
<evidence type="ECO:0000256" key="2">
    <source>
        <dbReference type="SAM" id="SignalP"/>
    </source>
</evidence>
<evidence type="ECO:0000313" key="3">
    <source>
        <dbReference type="EMBL" id="KAK2841826.1"/>
    </source>
</evidence>
<gene>
    <name evidence="3" type="ORF">Q5P01_012026</name>
</gene>
<feature type="compositionally biased region" description="Polar residues" evidence="1">
    <location>
        <begin position="85"/>
        <end position="97"/>
    </location>
</feature>
<accession>A0AA88MMW5</accession>
<protein>
    <submittedName>
        <fullName evidence="3">Uncharacterized protein</fullName>
    </submittedName>
</protein>
<comment type="caution">
    <text evidence="3">The sequence shown here is derived from an EMBL/GenBank/DDBJ whole genome shotgun (WGS) entry which is preliminary data.</text>
</comment>